<dbReference type="GO" id="GO:0009103">
    <property type="term" value="P:lipopolysaccharide biosynthetic process"/>
    <property type="evidence" value="ECO:0007669"/>
    <property type="project" value="UniProtKB-ARBA"/>
</dbReference>
<dbReference type="RefSeq" id="WP_012871292.1">
    <property type="nucleotide sequence ID" value="NC_013523.1"/>
</dbReference>
<dbReference type="GO" id="GO:0010041">
    <property type="term" value="P:response to iron(III) ion"/>
    <property type="evidence" value="ECO:0007669"/>
    <property type="project" value="TreeGrafter"/>
</dbReference>
<feature type="transmembrane region" description="Helical" evidence="8">
    <location>
        <begin position="215"/>
        <end position="235"/>
    </location>
</feature>
<dbReference type="GO" id="GO:0005886">
    <property type="term" value="C:plasma membrane"/>
    <property type="evidence" value="ECO:0007669"/>
    <property type="project" value="UniProtKB-SubCell"/>
</dbReference>
<feature type="transmembrane region" description="Helical" evidence="8">
    <location>
        <begin position="306"/>
        <end position="324"/>
    </location>
</feature>
<evidence type="ECO:0000313" key="10">
    <source>
        <dbReference type="Proteomes" id="UP000002027"/>
    </source>
</evidence>
<dbReference type="GO" id="GO:0016763">
    <property type="term" value="F:pentosyltransferase activity"/>
    <property type="evidence" value="ECO:0007669"/>
    <property type="project" value="TreeGrafter"/>
</dbReference>
<reference evidence="9 10" key="2">
    <citation type="journal article" date="2010" name="Stand. Genomic Sci.">
        <title>Complete genome sequence of Desulfohalobium retbaense type strain (HR(100)).</title>
        <authorList>
            <person name="Spring S."/>
            <person name="Nolan M."/>
            <person name="Lapidus A."/>
            <person name="Glavina Del Rio T."/>
            <person name="Copeland A."/>
            <person name="Tice H."/>
            <person name="Cheng J.F."/>
            <person name="Lucas S."/>
            <person name="Land M."/>
            <person name="Chen F."/>
            <person name="Bruce D."/>
            <person name="Goodwin L."/>
            <person name="Pitluck S."/>
            <person name="Ivanova N."/>
            <person name="Mavromatis K."/>
            <person name="Mikhailova N."/>
            <person name="Pati A."/>
            <person name="Chen A."/>
            <person name="Palaniappan K."/>
            <person name="Hauser L."/>
            <person name="Chang Y.J."/>
            <person name="Jeffries C.D."/>
            <person name="Munk C."/>
            <person name="Kiss H."/>
            <person name="Chain P."/>
            <person name="Han C."/>
            <person name="Brettin T."/>
            <person name="Detter J.C."/>
            <person name="Schuler E."/>
            <person name="Goker M."/>
            <person name="Rohde M."/>
            <person name="Bristow J."/>
            <person name="Eisen J.A."/>
            <person name="Markowitz V."/>
            <person name="Hugenholtz P."/>
            <person name="Kyrpides N.C."/>
            <person name="Klenk H.P."/>
        </authorList>
    </citation>
    <scope>NUCLEOTIDE SEQUENCE [LARGE SCALE GENOMIC DNA]</scope>
    <source>
        <strain evidence="10">ATCC 49802 / DSM 20745 / S 6022</strain>
    </source>
</reference>
<evidence type="ECO:0000313" key="9">
    <source>
        <dbReference type="EMBL" id="ACZ38245.1"/>
    </source>
</evidence>
<evidence type="ECO:0000256" key="8">
    <source>
        <dbReference type="SAM" id="Phobius"/>
    </source>
</evidence>
<feature type="transmembrane region" description="Helical" evidence="8">
    <location>
        <begin position="178"/>
        <end position="203"/>
    </location>
</feature>
<keyword evidence="4" id="KW-0808">Transferase</keyword>
<dbReference type="InParanoid" id="D1C1X8"/>
<name>D1C1X8_SPHTD</name>
<keyword evidence="2" id="KW-1003">Cell membrane</keyword>
<comment type="subcellular location">
    <subcellularLocation>
        <location evidence="1">Cell membrane</location>
        <topology evidence="1">Multi-pass membrane protein</topology>
    </subcellularLocation>
</comment>
<feature type="transmembrane region" description="Helical" evidence="8">
    <location>
        <begin position="122"/>
        <end position="141"/>
    </location>
</feature>
<feature type="transmembrane region" description="Helical" evidence="8">
    <location>
        <begin position="271"/>
        <end position="294"/>
    </location>
</feature>
<accession>D1C1X8</accession>
<keyword evidence="10" id="KW-1185">Reference proteome</keyword>
<dbReference type="PANTHER" id="PTHR33908:SF3">
    <property type="entry name" value="UNDECAPRENYL PHOSPHATE-ALPHA-4-AMINO-4-DEOXY-L-ARABINOSE ARABINOSYL TRANSFERASE"/>
    <property type="match status" value="1"/>
</dbReference>
<keyword evidence="3" id="KW-0328">Glycosyltransferase</keyword>
<dbReference type="EMBL" id="CP001823">
    <property type="protein sequence ID" value="ACZ38245.1"/>
    <property type="molecule type" value="Genomic_DNA"/>
</dbReference>
<evidence type="ECO:0000256" key="1">
    <source>
        <dbReference type="ARBA" id="ARBA00004651"/>
    </source>
</evidence>
<keyword evidence="7 8" id="KW-0472">Membrane</keyword>
<gene>
    <name evidence="9" type="ordered locus">Sthe_0808</name>
</gene>
<dbReference type="InterPro" id="IPR050297">
    <property type="entry name" value="LipidA_mod_glycosyltrf_83"/>
</dbReference>
<reference evidence="10" key="1">
    <citation type="submission" date="2009-11" db="EMBL/GenBank/DDBJ databases">
        <title>The complete chromosome 1 of Sphaerobacter thermophilus DSM 20745.</title>
        <authorList>
            <person name="Lucas S."/>
            <person name="Copeland A."/>
            <person name="Lapidus A."/>
            <person name="Glavina del Rio T."/>
            <person name="Dalin E."/>
            <person name="Tice H."/>
            <person name="Bruce D."/>
            <person name="Goodwin L."/>
            <person name="Pitluck S."/>
            <person name="Kyrpides N."/>
            <person name="Mavromatis K."/>
            <person name="Ivanova N."/>
            <person name="Mikhailova N."/>
            <person name="LaButti K.M."/>
            <person name="Clum A."/>
            <person name="Sun H.I."/>
            <person name="Brettin T."/>
            <person name="Detter J.C."/>
            <person name="Han C."/>
            <person name="Larimer F."/>
            <person name="Land M."/>
            <person name="Hauser L."/>
            <person name="Markowitz V."/>
            <person name="Cheng J.F."/>
            <person name="Hugenholtz P."/>
            <person name="Woyke T."/>
            <person name="Wu D."/>
            <person name="Steenblock K."/>
            <person name="Schneider S."/>
            <person name="Pukall R."/>
            <person name="Goeker M."/>
            <person name="Klenk H.P."/>
            <person name="Eisen J.A."/>
        </authorList>
    </citation>
    <scope>NUCLEOTIDE SEQUENCE [LARGE SCALE GENOMIC DNA]</scope>
    <source>
        <strain evidence="10">ATCC 49802 / DSM 20745 / S 6022</strain>
    </source>
</reference>
<feature type="transmembrane region" description="Helical" evidence="8">
    <location>
        <begin position="99"/>
        <end position="116"/>
    </location>
</feature>
<dbReference type="eggNOG" id="COG1807">
    <property type="taxonomic scope" value="Bacteria"/>
</dbReference>
<evidence type="ECO:0000256" key="4">
    <source>
        <dbReference type="ARBA" id="ARBA00022679"/>
    </source>
</evidence>
<feature type="transmembrane region" description="Helical" evidence="8">
    <location>
        <begin position="330"/>
        <end position="349"/>
    </location>
</feature>
<dbReference type="OrthoDB" id="161253at2"/>
<protein>
    <recommendedName>
        <fullName evidence="11">Glycosyltransferase RgtA/B/C/D-like domain-containing protein</fullName>
    </recommendedName>
</protein>
<feature type="transmembrane region" description="Helical" evidence="8">
    <location>
        <begin position="28"/>
        <end position="47"/>
    </location>
</feature>
<feature type="transmembrane region" description="Helical" evidence="8">
    <location>
        <begin position="361"/>
        <end position="380"/>
    </location>
</feature>
<evidence type="ECO:0000256" key="5">
    <source>
        <dbReference type="ARBA" id="ARBA00022692"/>
    </source>
</evidence>
<keyword evidence="5 8" id="KW-0812">Transmembrane</keyword>
<sequence>MRPRFSSGALVDRERGAAALPRKPADRAWRLALLALLLGTFLSRLPFLSTVPFNGDSVHYLLAMEAFDPAQARPHPPGYPLYVLSGKAARLVVGDPHQALVLLSVLASVVAVWGVVRLGAVMGSPAVGLWAGVLLAVNPMFWLHGELALPYAIEAAGAVLVALAAWESYTRLRARAAVWLALAVAVAGGFRPTVLTLLAPVFLFGLLRLGWRDRALALGVTGLAVLTWLVPLVVLSGGVGTYLELVRRQGEIAGGKTALLGGAVDGWVENFGLFLTTLLAAIHLVLLVALVALVRRRPRRISARAVMLWLWVAPAALTFALVHFGQIGYILLVVPPLLLLSLFAVAGAWPDVVASRRPAPVLVTCVIVSLVLSWAGLARLHDNEAAWRMVRAELATRPPAETVVLARVSEGGSFQTAVWVLREYRVVGLTGSESAARGALYEARGGDWSYRVDKEAIACRLVPLDGARRVAVLDDLLVGWVPDLTGWESIALPGGEPLLLRDVPPGATVVDLSRGTIAVVAGDASGC</sequence>
<dbReference type="Proteomes" id="UP000002027">
    <property type="component" value="Chromosome 1"/>
</dbReference>
<feature type="transmembrane region" description="Helical" evidence="8">
    <location>
        <begin position="148"/>
        <end position="166"/>
    </location>
</feature>
<dbReference type="HOGENOM" id="CLU_510801_0_0_0"/>
<organism evidence="9 10">
    <name type="scientific">Sphaerobacter thermophilus (strain ATCC 49802 / DSM 20745 / KCCM 41009 / NCIMB 13125 / S 6022)</name>
    <dbReference type="NCBI Taxonomy" id="479434"/>
    <lineage>
        <taxon>Bacteria</taxon>
        <taxon>Pseudomonadati</taxon>
        <taxon>Thermomicrobiota</taxon>
        <taxon>Thermomicrobia</taxon>
        <taxon>Sphaerobacterales</taxon>
        <taxon>Sphaerobacterineae</taxon>
        <taxon>Sphaerobacteraceae</taxon>
        <taxon>Sphaerobacter</taxon>
    </lineage>
</organism>
<evidence type="ECO:0000256" key="2">
    <source>
        <dbReference type="ARBA" id="ARBA00022475"/>
    </source>
</evidence>
<dbReference type="PANTHER" id="PTHR33908">
    <property type="entry name" value="MANNOSYLTRANSFERASE YKCB-RELATED"/>
    <property type="match status" value="1"/>
</dbReference>
<evidence type="ECO:0000256" key="7">
    <source>
        <dbReference type="ARBA" id="ARBA00023136"/>
    </source>
</evidence>
<evidence type="ECO:0000256" key="3">
    <source>
        <dbReference type="ARBA" id="ARBA00022676"/>
    </source>
</evidence>
<proteinExistence type="predicted"/>
<keyword evidence="6 8" id="KW-1133">Transmembrane helix</keyword>
<evidence type="ECO:0008006" key="11">
    <source>
        <dbReference type="Google" id="ProtNLM"/>
    </source>
</evidence>
<dbReference type="AlphaFoldDB" id="D1C1X8"/>
<dbReference type="KEGG" id="sti:Sthe_0808"/>
<evidence type="ECO:0000256" key="6">
    <source>
        <dbReference type="ARBA" id="ARBA00022989"/>
    </source>
</evidence>